<dbReference type="Proteomes" id="UP000676325">
    <property type="component" value="Unassembled WGS sequence"/>
</dbReference>
<dbReference type="RefSeq" id="WP_212517962.1">
    <property type="nucleotide sequence ID" value="NZ_JAGSOH010000023.1"/>
</dbReference>
<gene>
    <name evidence="1" type="ORF">KDK95_10935</name>
</gene>
<comment type="caution">
    <text evidence="1">The sequence shown here is derived from an EMBL/GenBank/DDBJ whole genome shotgun (WGS) entry which is preliminary data.</text>
</comment>
<sequence length="260" mass="27096">MPKNAAKPILAVVGALASVAIGAGAGAYVVHNRESDRAQQISAIQAADAAQLAKLRAPVTAGARSDGSHYGSLFAYLLPMPGDWSPGPDVGLVGNNDYVSGSQIDTELQNSLLDVPKSDLSSTQSTLTNLHLQGIAVRSMANGNDTLQIDFQLLQLDPKLASSDQKALRLLVNGFGWRQGPSVPGYPSASCALPPGLGSDTLDAMLCIAAYGDIEVVVQAEGTVPLDQNTTVQMLTQQLNRLKSTQTLTASSADQGDQNE</sequence>
<evidence type="ECO:0000313" key="2">
    <source>
        <dbReference type="Proteomes" id="UP000676325"/>
    </source>
</evidence>
<dbReference type="AlphaFoldDB" id="A0A941E931"/>
<keyword evidence="2" id="KW-1185">Reference proteome</keyword>
<proteinExistence type="predicted"/>
<accession>A0A941E931</accession>
<name>A0A941E931_9ACTN</name>
<dbReference type="EMBL" id="JAGSOH010000023">
    <property type="protein sequence ID" value="MBR7826817.1"/>
    <property type="molecule type" value="Genomic_DNA"/>
</dbReference>
<evidence type="ECO:0000313" key="1">
    <source>
        <dbReference type="EMBL" id="MBR7826817.1"/>
    </source>
</evidence>
<organism evidence="1 2">
    <name type="scientific">Actinospica acidithermotolerans</name>
    <dbReference type="NCBI Taxonomy" id="2828514"/>
    <lineage>
        <taxon>Bacteria</taxon>
        <taxon>Bacillati</taxon>
        <taxon>Actinomycetota</taxon>
        <taxon>Actinomycetes</taxon>
        <taxon>Catenulisporales</taxon>
        <taxon>Actinospicaceae</taxon>
        <taxon>Actinospica</taxon>
    </lineage>
</organism>
<protein>
    <submittedName>
        <fullName evidence="1">Uncharacterized protein</fullName>
    </submittedName>
</protein>
<reference evidence="1" key="1">
    <citation type="submission" date="2021-04" db="EMBL/GenBank/DDBJ databases">
        <title>Genome based classification of Actinospica acidithermotolerans sp. nov., an actinobacterium isolated from an Indonesian hot spring.</title>
        <authorList>
            <person name="Kusuma A.B."/>
            <person name="Putra K.E."/>
            <person name="Nafisah S."/>
            <person name="Loh J."/>
            <person name="Nouioui I."/>
            <person name="Goodfellow M."/>
        </authorList>
    </citation>
    <scope>NUCLEOTIDE SEQUENCE</scope>
    <source>
        <strain evidence="1">MGRD01-02</strain>
    </source>
</reference>